<keyword evidence="6 9" id="KW-0472">Membrane</keyword>
<evidence type="ECO:0000256" key="3">
    <source>
        <dbReference type="ARBA" id="ARBA00022475"/>
    </source>
</evidence>
<dbReference type="GO" id="GO:0050906">
    <property type="term" value="P:detection of stimulus involved in sensory perception"/>
    <property type="evidence" value="ECO:0007669"/>
    <property type="project" value="UniProtKB-ARBA"/>
</dbReference>
<evidence type="ECO:0000313" key="11">
    <source>
        <dbReference type="EMBL" id="MPD04748.1"/>
    </source>
</evidence>
<dbReference type="OrthoDB" id="6366643at2759"/>
<dbReference type="EMBL" id="VSRR010142545">
    <property type="protein sequence ID" value="MPD04748.1"/>
    <property type="molecule type" value="Genomic_DNA"/>
</dbReference>
<evidence type="ECO:0000256" key="8">
    <source>
        <dbReference type="ARBA" id="ARBA00023180"/>
    </source>
</evidence>
<comment type="subcellular location">
    <subcellularLocation>
        <location evidence="1">Cell membrane</location>
        <topology evidence="1">Multi-pass membrane protein</topology>
    </subcellularLocation>
</comment>
<keyword evidence="8" id="KW-0325">Glycoprotein</keyword>
<gene>
    <name evidence="11" type="ORF">E2C01_100453</name>
</gene>
<feature type="transmembrane region" description="Helical" evidence="9">
    <location>
        <begin position="84"/>
        <end position="102"/>
    </location>
</feature>
<dbReference type="InterPro" id="IPR052192">
    <property type="entry name" value="Insect_Ionotropic_Sensory_Rcpt"/>
</dbReference>
<dbReference type="Pfam" id="PF00060">
    <property type="entry name" value="Lig_chan"/>
    <property type="match status" value="1"/>
</dbReference>
<keyword evidence="3" id="KW-1003">Cell membrane</keyword>
<dbReference type="PANTHER" id="PTHR42643:SF24">
    <property type="entry name" value="IONOTROPIC RECEPTOR 60A"/>
    <property type="match status" value="1"/>
</dbReference>
<name>A0A5B7KHL5_PORTR</name>
<comment type="caution">
    <text evidence="11">The sequence shown here is derived from an EMBL/GenBank/DDBJ whole genome shotgun (WGS) entry which is preliminary data.</text>
</comment>
<evidence type="ECO:0000256" key="5">
    <source>
        <dbReference type="ARBA" id="ARBA00022989"/>
    </source>
</evidence>
<evidence type="ECO:0000256" key="9">
    <source>
        <dbReference type="SAM" id="Phobius"/>
    </source>
</evidence>
<evidence type="ECO:0000259" key="10">
    <source>
        <dbReference type="Pfam" id="PF00060"/>
    </source>
</evidence>
<dbReference type="PANTHER" id="PTHR42643">
    <property type="entry name" value="IONOTROPIC RECEPTOR 20A-RELATED"/>
    <property type="match status" value="1"/>
</dbReference>
<dbReference type="InterPro" id="IPR001320">
    <property type="entry name" value="Iontro_rcpt_C"/>
</dbReference>
<dbReference type="Gene3D" id="1.10.287.70">
    <property type="match status" value="1"/>
</dbReference>
<proteinExistence type="inferred from homology"/>
<dbReference type="GO" id="GO:0005886">
    <property type="term" value="C:plasma membrane"/>
    <property type="evidence" value="ECO:0007669"/>
    <property type="project" value="UniProtKB-SubCell"/>
</dbReference>
<dbReference type="GO" id="GO:0015276">
    <property type="term" value="F:ligand-gated monoatomic ion channel activity"/>
    <property type="evidence" value="ECO:0007669"/>
    <property type="project" value="InterPro"/>
</dbReference>
<dbReference type="Proteomes" id="UP000324222">
    <property type="component" value="Unassembled WGS sequence"/>
</dbReference>
<evidence type="ECO:0000256" key="6">
    <source>
        <dbReference type="ARBA" id="ARBA00023136"/>
    </source>
</evidence>
<protein>
    <recommendedName>
        <fullName evidence="10">Ionotropic glutamate receptor C-terminal domain-containing protein</fullName>
    </recommendedName>
</protein>
<accession>A0A5B7KHL5</accession>
<evidence type="ECO:0000256" key="7">
    <source>
        <dbReference type="ARBA" id="ARBA00023170"/>
    </source>
</evidence>
<keyword evidence="4 9" id="KW-0812">Transmembrane</keyword>
<reference evidence="11 12" key="1">
    <citation type="submission" date="2019-05" db="EMBL/GenBank/DDBJ databases">
        <title>Another draft genome of Portunus trituberculatus and its Hox gene families provides insights of decapod evolution.</title>
        <authorList>
            <person name="Jeong J.-H."/>
            <person name="Song I."/>
            <person name="Kim S."/>
            <person name="Choi T."/>
            <person name="Kim D."/>
            <person name="Ryu S."/>
            <person name="Kim W."/>
        </authorList>
    </citation>
    <scope>NUCLEOTIDE SEQUENCE [LARGE SCALE GENOMIC DNA]</scope>
    <source>
        <tissue evidence="11">Muscle</tissue>
    </source>
</reference>
<dbReference type="AlphaFoldDB" id="A0A5B7KHL5"/>
<keyword evidence="5 9" id="KW-1133">Transmembrane helix</keyword>
<feature type="domain" description="Ionotropic glutamate receptor C-terminal" evidence="10">
    <location>
        <begin position="58"/>
        <end position="123"/>
    </location>
</feature>
<evidence type="ECO:0000256" key="1">
    <source>
        <dbReference type="ARBA" id="ARBA00004651"/>
    </source>
</evidence>
<keyword evidence="7" id="KW-0675">Receptor</keyword>
<sequence length="131" mass="15045">MLTVRAERYDFSFSYAYGHRSFAMAKPNLEARWTSLYYPLAREFTRADHDGQRRYTGIEAVLQNMMGMLLGQNLPQRLSSTSSIRILVASWLIFAFILAVAYRSNLTASLTLPKYPPRPETLQEVVDTVDM</sequence>
<keyword evidence="12" id="KW-1185">Reference proteome</keyword>
<evidence type="ECO:0000313" key="12">
    <source>
        <dbReference type="Proteomes" id="UP000324222"/>
    </source>
</evidence>
<comment type="similarity">
    <text evidence="2">Belongs to the glutamate-gated ion channel (TC 1.A.10.1) family.</text>
</comment>
<evidence type="ECO:0000256" key="2">
    <source>
        <dbReference type="ARBA" id="ARBA00008685"/>
    </source>
</evidence>
<organism evidence="11 12">
    <name type="scientific">Portunus trituberculatus</name>
    <name type="common">Swimming crab</name>
    <name type="synonym">Neptunus trituberculatus</name>
    <dbReference type="NCBI Taxonomy" id="210409"/>
    <lineage>
        <taxon>Eukaryota</taxon>
        <taxon>Metazoa</taxon>
        <taxon>Ecdysozoa</taxon>
        <taxon>Arthropoda</taxon>
        <taxon>Crustacea</taxon>
        <taxon>Multicrustacea</taxon>
        <taxon>Malacostraca</taxon>
        <taxon>Eumalacostraca</taxon>
        <taxon>Eucarida</taxon>
        <taxon>Decapoda</taxon>
        <taxon>Pleocyemata</taxon>
        <taxon>Brachyura</taxon>
        <taxon>Eubrachyura</taxon>
        <taxon>Portunoidea</taxon>
        <taxon>Portunidae</taxon>
        <taxon>Portuninae</taxon>
        <taxon>Portunus</taxon>
    </lineage>
</organism>
<evidence type="ECO:0000256" key="4">
    <source>
        <dbReference type="ARBA" id="ARBA00022692"/>
    </source>
</evidence>